<dbReference type="PROSITE" id="PS00436">
    <property type="entry name" value="PEROXIDASE_2"/>
    <property type="match status" value="1"/>
</dbReference>
<name>A0A8K0I8I0_COCNU</name>
<evidence type="ECO:0000256" key="10">
    <source>
        <dbReference type="ARBA" id="ARBA00023004"/>
    </source>
</evidence>
<reference evidence="21" key="1">
    <citation type="journal article" date="2017" name="Gigascience">
        <title>The genome draft of coconut (Cocos nucifera).</title>
        <authorList>
            <person name="Xiao Y."/>
            <person name="Xu P."/>
            <person name="Fan H."/>
            <person name="Baudouin L."/>
            <person name="Xia W."/>
            <person name="Bocs S."/>
            <person name="Xu J."/>
            <person name="Li Q."/>
            <person name="Guo A."/>
            <person name="Zhou L."/>
            <person name="Li J."/>
            <person name="Wu Y."/>
            <person name="Ma Z."/>
            <person name="Armero A."/>
            <person name="Issali A.E."/>
            <person name="Liu N."/>
            <person name="Peng M."/>
            <person name="Yang Y."/>
        </authorList>
    </citation>
    <scope>NUCLEOTIDE SEQUENCE</scope>
    <source>
        <tissue evidence="21">Spear leaf of Hainan Tall coconut</tissue>
    </source>
</reference>
<dbReference type="Gene3D" id="1.10.520.10">
    <property type="match status" value="1"/>
</dbReference>
<keyword evidence="8 16" id="KW-0106">Calcium</keyword>
<dbReference type="InterPro" id="IPR033905">
    <property type="entry name" value="Secretory_peroxidase"/>
</dbReference>
<keyword evidence="6 19" id="KW-0349">Heme</keyword>
<dbReference type="PRINTS" id="PR00458">
    <property type="entry name" value="PEROXIDASE"/>
</dbReference>
<feature type="binding site" evidence="16">
    <location>
        <position position="295"/>
    </location>
    <ligand>
        <name>Ca(2+)</name>
        <dbReference type="ChEBI" id="CHEBI:29108"/>
        <label>2</label>
    </ligand>
</feature>
<evidence type="ECO:0000256" key="9">
    <source>
        <dbReference type="ARBA" id="ARBA00023002"/>
    </source>
</evidence>
<feature type="binding site" evidence="16">
    <location>
        <position position="114"/>
    </location>
    <ligand>
        <name>Ca(2+)</name>
        <dbReference type="ChEBI" id="CHEBI:29108"/>
        <label>1</label>
    </ligand>
</feature>
<dbReference type="PRINTS" id="PR00461">
    <property type="entry name" value="PLPEROXIDASE"/>
</dbReference>
<protein>
    <recommendedName>
        <fullName evidence="4 19">Peroxidase</fullName>
        <ecNumber evidence="4 19">1.11.1.7</ecNumber>
    </recommendedName>
</protein>
<feature type="disulfide bond" evidence="18">
    <location>
        <begin position="250"/>
        <end position="282"/>
    </location>
</feature>
<dbReference type="PANTHER" id="PTHR31517">
    <property type="match status" value="1"/>
</dbReference>
<feature type="binding site" evidence="16">
    <location>
        <position position="119"/>
    </location>
    <ligand>
        <name>Ca(2+)</name>
        <dbReference type="ChEBI" id="CHEBI:29108"/>
        <label>1</label>
    </ligand>
</feature>
<keyword evidence="10 16" id="KW-0408">Iron</keyword>
<evidence type="ECO:0000256" key="15">
    <source>
        <dbReference type="PIRSR" id="PIRSR600823-2"/>
    </source>
</evidence>
<dbReference type="Gene3D" id="1.10.420.10">
    <property type="entry name" value="Peroxidase, domain 2"/>
    <property type="match status" value="1"/>
</dbReference>
<evidence type="ECO:0000256" key="19">
    <source>
        <dbReference type="RuleBase" id="RU362060"/>
    </source>
</evidence>
<dbReference type="GO" id="GO:0006979">
    <property type="term" value="P:response to oxidative stress"/>
    <property type="evidence" value="ECO:0007669"/>
    <property type="project" value="UniProtKB-UniRule"/>
</dbReference>
<dbReference type="InterPro" id="IPR002016">
    <property type="entry name" value="Haem_peroxidase"/>
</dbReference>
<evidence type="ECO:0000256" key="4">
    <source>
        <dbReference type="ARBA" id="ARBA00012313"/>
    </source>
</evidence>
<keyword evidence="7 16" id="KW-0479">Metal-binding</keyword>
<dbReference type="Pfam" id="PF00141">
    <property type="entry name" value="peroxidase"/>
    <property type="match status" value="1"/>
</dbReference>
<keyword evidence="19" id="KW-0964">Secreted</keyword>
<evidence type="ECO:0000313" key="21">
    <source>
        <dbReference type="EMBL" id="KAG1342061.1"/>
    </source>
</evidence>
<reference evidence="21" key="2">
    <citation type="submission" date="2019-07" db="EMBL/GenBank/DDBJ databases">
        <authorList>
            <person name="Yang Y."/>
            <person name="Bocs S."/>
            <person name="Baudouin L."/>
        </authorList>
    </citation>
    <scope>NUCLEOTIDE SEQUENCE</scope>
    <source>
        <tissue evidence="21">Spear leaf of Hainan Tall coconut</tissue>
    </source>
</reference>
<dbReference type="CDD" id="cd00693">
    <property type="entry name" value="secretory_peroxidase"/>
    <property type="match status" value="1"/>
</dbReference>
<dbReference type="GO" id="GO:0020037">
    <property type="term" value="F:heme binding"/>
    <property type="evidence" value="ECO:0007669"/>
    <property type="project" value="UniProtKB-UniRule"/>
</dbReference>
<comment type="similarity">
    <text evidence="3">Belongs to the peroxidase family. Ascorbate peroxidase subfamily.</text>
</comment>
<dbReference type="PANTHER" id="PTHR31517:SF3">
    <property type="entry name" value="PEROXIDASE"/>
    <property type="match status" value="1"/>
</dbReference>
<comment type="cofactor">
    <cofactor evidence="16 19">
        <name>Ca(2+)</name>
        <dbReference type="ChEBI" id="CHEBI:29108"/>
    </cofactor>
    <text evidence="16 19">Binds 2 calcium ions per subunit.</text>
</comment>
<dbReference type="FunFam" id="1.10.420.10:FF:000001">
    <property type="entry name" value="Peroxidase"/>
    <property type="match status" value="1"/>
</dbReference>
<feature type="binding site" evidence="16">
    <location>
        <position position="298"/>
    </location>
    <ligand>
        <name>Ca(2+)</name>
        <dbReference type="ChEBI" id="CHEBI:29108"/>
        <label>2</label>
    </ligand>
</feature>
<evidence type="ECO:0000256" key="11">
    <source>
        <dbReference type="ARBA" id="ARBA00023157"/>
    </source>
</evidence>
<evidence type="ECO:0000256" key="17">
    <source>
        <dbReference type="PIRSR" id="PIRSR600823-4"/>
    </source>
</evidence>
<evidence type="ECO:0000256" key="2">
    <source>
        <dbReference type="ARBA" id="ARBA00002322"/>
    </source>
</evidence>
<dbReference type="GO" id="GO:0042744">
    <property type="term" value="P:hydrogen peroxide catabolic process"/>
    <property type="evidence" value="ECO:0007669"/>
    <property type="project" value="UniProtKB-KW"/>
</dbReference>
<dbReference type="GO" id="GO:0140825">
    <property type="term" value="F:lactoperoxidase activity"/>
    <property type="evidence" value="ECO:0007669"/>
    <property type="project" value="UniProtKB-EC"/>
</dbReference>
<evidence type="ECO:0000256" key="7">
    <source>
        <dbReference type="ARBA" id="ARBA00022723"/>
    </source>
</evidence>
<comment type="catalytic activity">
    <reaction evidence="1 19">
        <text>2 a phenolic donor + H2O2 = 2 a phenolic radical donor + 2 H2O</text>
        <dbReference type="Rhea" id="RHEA:56136"/>
        <dbReference type="ChEBI" id="CHEBI:15377"/>
        <dbReference type="ChEBI" id="CHEBI:16240"/>
        <dbReference type="ChEBI" id="CHEBI:139520"/>
        <dbReference type="ChEBI" id="CHEBI:139521"/>
        <dbReference type="EC" id="1.11.1.7"/>
    </reaction>
</comment>
<feature type="active site" description="Proton acceptor" evidence="14">
    <location>
        <position position="113"/>
    </location>
</feature>
<feature type="disulfide bond" evidence="18">
    <location>
        <begin position="171"/>
        <end position="371"/>
    </location>
</feature>
<evidence type="ECO:0000256" key="1">
    <source>
        <dbReference type="ARBA" id="ARBA00000189"/>
    </source>
</evidence>
<evidence type="ECO:0000256" key="3">
    <source>
        <dbReference type="ARBA" id="ARBA00006873"/>
    </source>
</evidence>
<evidence type="ECO:0000256" key="6">
    <source>
        <dbReference type="ARBA" id="ARBA00022617"/>
    </source>
</evidence>
<comment type="similarity">
    <text evidence="19">Belongs to the peroxidase family. Classical plant (class III) peroxidase subfamily.</text>
</comment>
<feature type="binding site" evidence="16">
    <location>
        <position position="123"/>
    </location>
    <ligand>
        <name>Ca(2+)</name>
        <dbReference type="ChEBI" id="CHEBI:29108"/>
        <label>1</label>
    </ligand>
</feature>
<dbReference type="InterPro" id="IPR010255">
    <property type="entry name" value="Haem_peroxidase_sf"/>
</dbReference>
<dbReference type="GO" id="GO:0005576">
    <property type="term" value="C:extracellular region"/>
    <property type="evidence" value="ECO:0007669"/>
    <property type="project" value="UniProtKB-SubCell"/>
</dbReference>
<feature type="binding site" evidence="16">
    <location>
        <position position="244"/>
    </location>
    <ligand>
        <name>Ca(2+)</name>
        <dbReference type="ChEBI" id="CHEBI:29108"/>
        <label>2</label>
    </ligand>
</feature>
<dbReference type="EMBL" id="CM017876">
    <property type="protein sequence ID" value="KAG1342061.1"/>
    <property type="molecule type" value="Genomic_DNA"/>
</dbReference>
<keyword evidence="5 19" id="KW-0575">Peroxidase</keyword>
<feature type="domain" description="Plant heme peroxidase family profile" evidence="20">
    <location>
        <begin position="72"/>
        <end position="375"/>
    </location>
</feature>
<feature type="binding site" evidence="16">
    <location>
        <position position="303"/>
    </location>
    <ligand>
        <name>Ca(2+)</name>
        <dbReference type="ChEBI" id="CHEBI:29108"/>
        <label>2</label>
    </ligand>
</feature>
<dbReference type="Proteomes" id="UP000797356">
    <property type="component" value="Chromosome 5"/>
</dbReference>
<evidence type="ECO:0000259" key="20">
    <source>
        <dbReference type="PROSITE" id="PS50873"/>
    </source>
</evidence>
<comment type="cofactor">
    <cofactor evidence="16 19">
        <name>heme b</name>
        <dbReference type="ChEBI" id="CHEBI:60344"/>
    </cofactor>
    <text evidence="16 19">Binds 1 heme b (iron(II)-protoporphyrin IX) group per subunit.</text>
</comment>
<evidence type="ECO:0000256" key="14">
    <source>
        <dbReference type="PIRSR" id="PIRSR600823-1"/>
    </source>
</evidence>
<keyword evidence="13 19" id="KW-0376">Hydrogen peroxide</keyword>
<evidence type="ECO:0000256" key="13">
    <source>
        <dbReference type="ARBA" id="ARBA00023324"/>
    </source>
</evidence>
<evidence type="ECO:0000256" key="12">
    <source>
        <dbReference type="ARBA" id="ARBA00023283"/>
    </source>
</evidence>
<organism evidence="21 22">
    <name type="scientific">Cocos nucifera</name>
    <name type="common">Coconut palm</name>
    <dbReference type="NCBI Taxonomy" id="13894"/>
    <lineage>
        <taxon>Eukaryota</taxon>
        <taxon>Viridiplantae</taxon>
        <taxon>Streptophyta</taxon>
        <taxon>Embryophyta</taxon>
        <taxon>Tracheophyta</taxon>
        <taxon>Spermatophyta</taxon>
        <taxon>Magnoliopsida</taxon>
        <taxon>Liliopsida</taxon>
        <taxon>Arecaceae</taxon>
        <taxon>Arecoideae</taxon>
        <taxon>Cocoseae</taxon>
        <taxon>Attaleinae</taxon>
        <taxon>Cocos</taxon>
    </lineage>
</organism>
<feature type="binding site" description="axial binding residue" evidence="16">
    <location>
        <position position="243"/>
    </location>
    <ligand>
        <name>heme b</name>
        <dbReference type="ChEBI" id="CHEBI:60344"/>
    </ligand>
    <ligandPart>
        <name>Fe</name>
        <dbReference type="ChEBI" id="CHEBI:18248"/>
    </ligandPart>
</feature>
<keyword evidence="9 19" id="KW-0560">Oxidoreductase</keyword>
<accession>A0A8K0I8I0</accession>
<feature type="binding site" evidence="15">
    <location>
        <position position="213"/>
    </location>
    <ligand>
        <name>substrate</name>
    </ligand>
</feature>
<feature type="binding site" evidence="16">
    <location>
        <position position="117"/>
    </location>
    <ligand>
        <name>Ca(2+)</name>
        <dbReference type="ChEBI" id="CHEBI:29108"/>
        <label>1</label>
    </ligand>
</feature>
<keyword evidence="22" id="KW-1185">Reference proteome</keyword>
<evidence type="ECO:0000256" key="16">
    <source>
        <dbReference type="PIRSR" id="PIRSR600823-3"/>
    </source>
</evidence>
<feature type="binding site" evidence="16">
    <location>
        <position position="135"/>
    </location>
    <ligand>
        <name>Ca(2+)</name>
        <dbReference type="ChEBI" id="CHEBI:29108"/>
        <label>1</label>
    </ligand>
</feature>
<dbReference type="SUPFAM" id="SSF48113">
    <property type="entry name" value="Heme-dependent peroxidases"/>
    <property type="match status" value="1"/>
</dbReference>
<feature type="site" description="Transition state stabilizer" evidence="17">
    <location>
        <position position="109"/>
    </location>
</feature>
<gene>
    <name evidence="21" type="ORF">COCNU_05G002900</name>
</gene>
<proteinExistence type="inferred from homology"/>
<comment type="caution">
    <text evidence="21">The sequence shown here is derived from an EMBL/GenBank/DDBJ whole genome shotgun (WGS) entry which is preliminary data.</text>
</comment>
<comment type="subcellular location">
    <subcellularLocation>
        <location evidence="19">Secreted</location>
    </subcellularLocation>
</comment>
<feature type="disulfide bond" evidence="18">
    <location>
        <begin position="82"/>
        <end position="165"/>
    </location>
</feature>
<dbReference type="PROSITE" id="PS50873">
    <property type="entry name" value="PEROXIDASE_4"/>
    <property type="match status" value="1"/>
</dbReference>
<dbReference type="AlphaFoldDB" id="A0A8K0I8I0"/>
<evidence type="ECO:0000256" key="8">
    <source>
        <dbReference type="ARBA" id="ARBA00022837"/>
    </source>
</evidence>
<dbReference type="InterPro" id="IPR019794">
    <property type="entry name" value="Peroxidases_AS"/>
</dbReference>
<evidence type="ECO:0000256" key="5">
    <source>
        <dbReference type="ARBA" id="ARBA00022559"/>
    </source>
</evidence>
<evidence type="ECO:0000256" key="18">
    <source>
        <dbReference type="PIRSR" id="PIRSR600823-5"/>
    </source>
</evidence>
<comment type="function">
    <text evidence="2">Removal of H(2)O(2), oxidation of toxic reductants, biosynthesis and degradation of lignin, suberization, auxin catabolism, response to environmental stresses such as wounding, pathogen attack and oxidative stress. These functions might be dependent on each isozyme/isoform in each plant tissue.</text>
</comment>
<dbReference type="InterPro" id="IPR019793">
    <property type="entry name" value="Peroxidases_heam-ligand_BS"/>
</dbReference>
<dbReference type="FunFam" id="1.10.520.10:FF:000008">
    <property type="entry name" value="Peroxidase"/>
    <property type="match status" value="1"/>
</dbReference>
<dbReference type="PROSITE" id="PS00435">
    <property type="entry name" value="PEROXIDASE_1"/>
    <property type="match status" value="1"/>
</dbReference>
<dbReference type="EC" id="1.11.1.7" evidence="4 19"/>
<feature type="disulfide bond" evidence="18">
    <location>
        <begin position="115"/>
        <end position="120"/>
    </location>
</feature>
<dbReference type="GO" id="GO:0046872">
    <property type="term" value="F:metal ion binding"/>
    <property type="evidence" value="ECO:0007669"/>
    <property type="project" value="UniProtKB-UniRule"/>
</dbReference>
<feature type="binding site" evidence="16">
    <location>
        <position position="121"/>
    </location>
    <ligand>
        <name>Ca(2+)</name>
        <dbReference type="ChEBI" id="CHEBI:29108"/>
        <label>1</label>
    </ligand>
</feature>
<dbReference type="OrthoDB" id="2113341at2759"/>
<keyword evidence="11 18" id="KW-1015">Disulfide bond</keyword>
<keyword evidence="12" id="KW-0873">Pyrrolidone carboxylic acid</keyword>
<dbReference type="InterPro" id="IPR000823">
    <property type="entry name" value="Peroxidase_pln"/>
</dbReference>
<sequence>MDQLRREIPLLLRCPENHLSKSLLNPDRGWDVAAPFEEQRKLSLLFLENKGREERWLMVVQKEKDRKRGAAQLRQNYYAKTCPNVENIVRKVVTKKFKQTFVTVPAVLRLFFHDCFVNGCDASVIVASTANNTAEKDHPDNLSLAGDGFDTVMKAKAAVDAVSQCGNKVSCADILAIATRDVVALSGGPSYEVELGRLDGLSSTAASVNGNLPQPEFNLDQLTAMFAKNGLSQKDMIALSAAHTLGFSHCGKFAKRIYSFSQQSSVDPTLNQSYAVQLQSMCPKVVDSRIAIDMDPITPRIFDNQYYKNLQHGMGLFTSDQVLFTDPRSKPAVNFWAQSPSSFQRAFISAITKLGRVGVKTGSNGNIRRDCAIFN</sequence>
<evidence type="ECO:0000313" key="22">
    <source>
        <dbReference type="Proteomes" id="UP000797356"/>
    </source>
</evidence>